<evidence type="ECO:0000313" key="1">
    <source>
        <dbReference type="EMBL" id="KAI4389946.1"/>
    </source>
</evidence>
<keyword evidence="2" id="KW-1185">Reference proteome</keyword>
<proteinExistence type="predicted"/>
<accession>A0ACB9SIP9</accession>
<dbReference type="Proteomes" id="UP001057402">
    <property type="component" value="Chromosome 1"/>
</dbReference>
<protein>
    <submittedName>
        <fullName evidence="1">Uncharacterized protein</fullName>
    </submittedName>
</protein>
<name>A0ACB9SIP9_9MYRT</name>
<dbReference type="EMBL" id="CM042880">
    <property type="protein sequence ID" value="KAI4389946.1"/>
    <property type="molecule type" value="Genomic_DNA"/>
</dbReference>
<sequence length="82" mass="9232">MADLVGEADGFAQTKLVGMYVKCRYLDDEGKVLDGMRDKDLYAWSAMVDACSRSGRWEVVVELFVSMMRDGVLFDGFLLPKI</sequence>
<comment type="caution">
    <text evidence="1">The sequence shown here is derived from an EMBL/GenBank/DDBJ whole genome shotgun (WGS) entry which is preliminary data.</text>
</comment>
<evidence type="ECO:0000313" key="2">
    <source>
        <dbReference type="Proteomes" id="UP001057402"/>
    </source>
</evidence>
<reference evidence="2" key="1">
    <citation type="journal article" date="2023" name="Front. Plant Sci.">
        <title>Chromosomal-level genome assembly of Melastoma candidum provides insights into trichome evolution.</title>
        <authorList>
            <person name="Zhong Y."/>
            <person name="Wu W."/>
            <person name="Sun C."/>
            <person name="Zou P."/>
            <person name="Liu Y."/>
            <person name="Dai S."/>
            <person name="Zhou R."/>
        </authorList>
    </citation>
    <scope>NUCLEOTIDE SEQUENCE [LARGE SCALE GENOMIC DNA]</scope>
</reference>
<gene>
    <name evidence="1" type="ORF">MLD38_002110</name>
</gene>
<organism evidence="1 2">
    <name type="scientific">Melastoma candidum</name>
    <dbReference type="NCBI Taxonomy" id="119954"/>
    <lineage>
        <taxon>Eukaryota</taxon>
        <taxon>Viridiplantae</taxon>
        <taxon>Streptophyta</taxon>
        <taxon>Embryophyta</taxon>
        <taxon>Tracheophyta</taxon>
        <taxon>Spermatophyta</taxon>
        <taxon>Magnoliopsida</taxon>
        <taxon>eudicotyledons</taxon>
        <taxon>Gunneridae</taxon>
        <taxon>Pentapetalae</taxon>
        <taxon>rosids</taxon>
        <taxon>malvids</taxon>
        <taxon>Myrtales</taxon>
        <taxon>Melastomataceae</taxon>
        <taxon>Melastomatoideae</taxon>
        <taxon>Melastomateae</taxon>
        <taxon>Melastoma</taxon>
    </lineage>
</organism>